<evidence type="ECO:0000313" key="2">
    <source>
        <dbReference type="Proteomes" id="UP000236655"/>
    </source>
</evidence>
<evidence type="ECO:0008006" key="3">
    <source>
        <dbReference type="Google" id="ProtNLM"/>
    </source>
</evidence>
<gene>
    <name evidence="1" type="ORF">CUN60_00520</name>
</gene>
<dbReference type="SUPFAM" id="SSF46894">
    <property type="entry name" value="C-terminal effector domain of the bipartite response regulators"/>
    <property type="match status" value="1"/>
</dbReference>
<name>A0A2I7N310_9NEIS</name>
<evidence type="ECO:0000313" key="1">
    <source>
        <dbReference type="EMBL" id="AUR50843.1"/>
    </source>
</evidence>
<reference evidence="2" key="1">
    <citation type="submission" date="2017-11" db="EMBL/GenBank/DDBJ databases">
        <authorList>
            <person name="Chan K.G."/>
            <person name="Lee L.S."/>
        </authorList>
    </citation>
    <scope>NUCLEOTIDE SEQUENCE [LARGE SCALE GENOMIC DNA]</scope>
    <source>
        <strain evidence="2">DSM 100970</strain>
    </source>
</reference>
<dbReference type="EMBL" id="CP024847">
    <property type="protein sequence ID" value="AUR50843.1"/>
    <property type="molecule type" value="Genomic_DNA"/>
</dbReference>
<dbReference type="GO" id="GO:0003677">
    <property type="term" value="F:DNA binding"/>
    <property type="evidence" value="ECO:0007669"/>
    <property type="project" value="InterPro"/>
</dbReference>
<dbReference type="InterPro" id="IPR016032">
    <property type="entry name" value="Sig_transdc_resp-reg_C-effctor"/>
</dbReference>
<dbReference type="AlphaFoldDB" id="A0A2I7N310"/>
<dbReference type="InterPro" id="IPR036388">
    <property type="entry name" value="WH-like_DNA-bd_sf"/>
</dbReference>
<proteinExistence type="predicted"/>
<dbReference type="Proteomes" id="UP000236655">
    <property type="component" value="Chromosome"/>
</dbReference>
<accession>A0A2I7N310</accession>
<organism evidence="1 2">
    <name type="scientific">Aquella oligotrophica</name>
    <dbReference type="NCBI Taxonomy" id="2067065"/>
    <lineage>
        <taxon>Bacteria</taxon>
        <taxon>Pseudomonadati</taxon>
        <taxon>Pseudomonadota</taxon>
        <taxon>Betaproteobacteria</taxon>
        <taxon>Neisseriales</taxon>
        <taxon>Neisseriaceae</taxon>
        <taxon>Aquella</taxon>
    </lineage>
</organism>
<sequence>MNNEDFLAKVIAKYKRLDELMPFFRIAIKDSKTRILYATQKYKFTRGEDSSQIGEYGLPPTVYKYNQNQSINEELEVQQTRTVKHSINMNYFEGTIQPYMTSKYPLINPDTDEVLGVVVVLHKVLYSNIQHQLLRALEIYEEPQFVDFNQYNLTKREKELIFLFLNGLSSKEIAMVLSKLENKPVSKNTIDNIFSNQLRVKFDTFSREALYNKLLQLGFDRLVSKDLLFNVKIPLQHIEAY</sequence>
<dbReference type="KEGG" id="nba:CUN60_00520"/>
<protein>
    <recommendedName>
        <fullName evidence="3">HTH luxR-type domain-containing protein</fullName>
    </recommendedName>
</protein>
<keyword evidence="2" id="KW-1185">Reference proteome</keyword>
<dbReference type="Gene3D" id="1.10.10.10">
    <property type="entry name" value="Winged helix-like DNA-binding domain superfamily/Winged helix DNA-binding domain"/>
    <property type="match status" value="1"/>
</dbReference>
<dbReference type="OrthoDB" id="9806477at2"/>
<dbReference type="GO" id="GO:0006355">
    <property type="term" value="P:regulation of DNA-templated transcription"/>
    <property type="evidence" value="ECO:0007669"/>
    <property type="project" value="InterPro"/>
</dbReference>
<dbReference type="RefSeq" id="WP_102950143.1">
    <property type="nucleotide sequence ID" value="NZ_CP024847.1"/>
</dbReference>